<protein>
    <submittedName>
        <fullName evidence="3">MBL fold hydrolase</fullName>
    </submittedName>
</protein>
<dbReference type="Gene3D" id="1.10.10.10">
    <property type="entry name" value="Winged helix-like DNA-binding domain superfamily/Winged helix DNA-binding domain"/>
    <property type="match status" value="1"/>
</dbReference>
<dbReference type="Gene3D" id="3.60.15.10">
    <property type="entry name" value="Ribonuclease Z/Hydroxyacylglutathione hydrolase-like"/>
    <property type="match status" value="1"/>
</dbReference>
<dbReference type="InterPro" id="IPR041516">
    <property type="entry name" value="LACTB2_WH"/>
</dbReference>
<feature type="region of interest" description="Disordered" evidence="1">
    <location>
        <begin position="1"/>
        <end position="22"/>
    </location>
</feature>
<comment type="caution">
    <text evidence="3">The sequence shown here is derived from an EMBL/GenBank/DDBJ whole genome shotgun (WGS) entry which is preliminary data.</text>
</comment>
<dbReference type="InterPro" id="IPR036866">
    <property type="entry name" value="RibonucZ/Hydroxyglut_hydro"/>
</dbReference>
<dbReference type="GO" id="GO:0016787">
    <property type="term" value="F:hydrolase activity"/>
    <property type="evidence" value="ECO:0007669"/>
    <property type="project" value="UniProtKB-KW"/>
</dbReference>
<dbReference type="InterPro" id="IPR036388">
    <property type="entry name" value="WH-like_DNA-bd_sf"/>
</dbReference>
<organism evidence="3 4">
    <name type="scientific">Paracoccus acridae</name>
    <dbReference type="NCBI Taxonomy" id="1795310"/>
    <lineage>
        <taxon>Bacteria</taxon>
        <taxon>Pseudomonadati</taxon>
        <taxon>Pseudomonadota</taxon>
        <taxon>Alphaproteobacteria</taxon>
        <taxon>Rhodobacterales</taxon>
        <taxon>Paracoccaceae</taxon>
        <taxon>Paracoccus</taxon>
    </lineage>
</organism>
<dbReference type="Proteomes" id="UP000640509">
    <property type="component" value="Unassembled WGS sequence"/>
</dbReference>
<name>A0ABQ1VDX6_9RHOB</name>
<dbReference type="InterPro" id="IPR001279">
    <property type="entry name" value="Metallo-B-lactamas"/>
</dbReference>
<keyword evidence="3" id="KW-0378">Hydrolase</keyword>
<sequence length="286" mass="30165">MDRRTKDPLRILAPNPSPLTGPGTTTFLLGQAQVAVIDPGPDDPGHLDAIVQAGQGRISHILVTHAHLDHSGGARRLSDMTGAPILAYGDALSGRSPMMQRLADQGVGGGEGLDLSFAPDIRLRDGDVVQGDGWQLLALHTPGHAGGHLSLLWDDQIFCGDLVMGWSSTIISPPDGDLGDYLRSLDRLAQSRPRRLLPAHGDPIEDPLARLSDLAAHRRQRSAQILAALRDGPADAATLAARIYEVAPALMPAATRNVLAHLLALADLGAVTSLDPLGPGTRFMSL</sequence>
<dbReference type="PANTHER" id="PTHR23131">
    <property type="entry name" value="ENDORIBONUCLEASE LACTB2"/>
    <property type="match status" value="1"/>
</dbReference>
<dbReference type="CDD" id="cd16278">
    <property type="entry name" value="metallo-hydrolase-like_MBL-fold"/>
    <property type="match status" value="1"/>
</dbReference>
<dbReference type="PANTHER" id="PTHR23131:SF0">
    <property type="entry name" value="ENDORIBONUCLEASE LACTB2"/>
    <property type="match status" value="1"/>
</dbReference>
<dbReference type="Pfam" id="PF17778">
    <property type="entry name" value="WHD_BLACT"/>
    <property type="match status" value="1"/>
</dbReference>
<dbReference type="SMART" id="SM00849">
    <property type="entry name" value="Lactamase_B"/>
    <property type="match status" value="1"/>
</dbReference>
<evidence type="ECO:0000313" key="4">
    <source>
        <dbReference type="Proteomes" id="UP000640509"/>
    </source>
</evidence>
<gene>
    <name evidence="3" type="ORF">GCM10011402_06220</name>
</gene>
<dbReference type="RefSeq" id="WP_188714007.1">
    <property type="nucleotide sequence ID" value="NZ_BMIV01000002.1"/>
</dbReference>
<dbReference type="Pfam" id="PF00753">
    <property type="entry name" value="Lactamase_B"/>
    <property type="match status" value="1"/>
</dbReference>
<evidence type="ECO:0000259" key="2">
    <source>
        <dbReference type="SMART" id="SM00849"/>
    </source>
</evidence>
<dbReference type="EMBL" id="BMIV01000002">
    <property type="protein sequence ID" value="GGF57029.1"/>
    <property type="molecule type" value="Genomic_DNA"/>
</dbReference>
<evidence type="ECO:0000313" key="3">
    <source>
        <dbReference type="EMBL" id="GGF57029.1"/>
    </source>
</evidence>
<feature type="domain" description="Metallo-beta-lactamase" evidence="2">
    <location>
        <begin position="22"/>
        <end position="200"/>
    </location>
</feature>
<proteinExistence type="predicted"/>
<accession>A0ABQ1VDX6</accession>
<dbReference type="InterPro" id="IPR050662">
    <property type="entry name" value="Sec-metab_biosynth-thioest"/>
</dbReference>
<dbReference type="SUPFAM" id="SSF56281">
    <property type="entry name" value="Metallo-hydrolase/oxidoreductase"/>
    <property type="match status" value="1"/>
</dbReference>
<evidence type="ECO:0000256" key="1">
    <source>
        <dbReference type="SAM" id="MobiDB-lite"/>
    </source>
</evidence>
<keyword evidence="4" id="KW-1185">Reference proteome</keyword>
<reference evidence="4" key="1">
    <citation type="journal article" date="2019" name="Int. J. Syst. Evol. Microbiol.">
        <title>The Global Catalogue of Microorganisms (GCM) 10K type strain sequencing project: providing services to taxonomists for standard genome sequencing and annotation.</title>
        <authorList>
            <consortium name="The Broad Institute Genomics Platform"/>
            <consortium name="The Broad Institute Genome Sequencing Center for Infectious Disease"/>
            <person name="Wu L."/>
            <person name="Ma J."/>
        </authorList>
    </citation>
    <scope>NUCLEOTIDE SEQUENCE [LARGE SCALE GENOMIC DNA]</scope>
    <source>
        <strain evidence="4">CGMCC 1.15419</strain>
    </source>
</reference>